<name>A0A2V3PL34_9BACT</name>
<comment type="caution">
    <text evidence="1">The sequence shown here is derived from an EMBL/GenBank/DDBJ whole genome shotgun (WGS) entry which is preliminary data.</text>
</comment>
<dbReference type="EMBL" id="QICL01000036">
    <property type="protein sequence ID" value="PXV59421.1"/>
    <property type="molecule type" value="Genomic_DNA"/>
</dbReference>
<protein>
    <submittedName>
        <fullName evidence="1">Uncharacterized protein</fullName>
    </submittedName>
</protein>
<proteinExistence type="predicted"/>
<evidence type="ECO:0000313" key="1">
    <source>
        <dbReference type="EMBL" id="PXV59421.1"/>
    </source>
</evidence>
<dbReference type="AlphaFoldDB" id="A0A2V3PL34"/>
<keyword evidence="2" id="KW-1185">Reference proteome</keyword>
<reference evidence="1 2" key="1">
    <citation type="submission" date="2018-03" db="EMBL/GenBank/DDBJ databases">
        <title>Genomic Encyclopedia of Archaeal and Bacterial Type Strains, Phase II (KMG-II): from individual species to whole genera.</title>
        <authorList>
            <person name="Goeker M."/>
        </authorList>
    </citation>
    <scope>NUCLEOTIDE SEQUENCE [LARGE SCALE GENOMIC DNA]</scope>
    <source>
        <strain evidence="1 2">DSM 100214</strain>
    </source>
</reference>
<organism evidence="1 2">
    <name type="scientific">Dysgonomonas alginatilytica</name>
    <dbReference type="NCBI Taxonomy" id="1605892"/>
    <lineage>
        <taxon>Bacteria</taxon>
        <taxon>Pseudomonadati</taxon>
        <taxon>Bacteroidota</taxon>
        <taxon>Bacteroidia</taxon>
        <taxon>Bacteroidales</taxon>
        <taxon>Dysgonomonadaceae</taxon>
        <taxon>Dysgonomonas</taxon>
    </lineage>
</organism>
<accession>A0A2V3PL34</accession>
<sequence>MNEYRIILVLAIILVTVKIVACESNRNNTLDSKDVQDSIKTILKELTIPSFNVYESIPDSILRVEFKHQDTIVLEQVVLVNNQLDSILKNTTKFSRKDFELYFYITFMKRDDDLYFEILEDYPNHYLFEIKKKAYSLHQRESPKIYGYLKYKDWDFYILVYPTLCNPEDKYLDNFIYKTGNKLIIKKKDQDYPFVQENPMWLYQYLEGNIQLIKSINDKGFFTNP</sequence>
<dbReference type="Proteomes" id="UP000247973">
    <property type="component" value="Unassembled WGS sequence"/>
</dbReference>
<evidence type="ECO:0000313" key="2">
    <source>
        <dbReference type="Proteomes" id="UP000247973"/>
    </source>
</evidence>
<gene>
    <name evidence="1" type="ORF">CLV62_13642</name>
</gene>
<dbReference type="RefSeq" id="WP_110312343.1">
    <property type="nucleotide sequence ID" value="NZ_QICL01000036.1"/>
</dbReference>